<reference evidence="1" key="1">
    <citation type="submission" date="2024-03" db="EMBL/GenBank/DDBJ databases">
        <title>Novel Streptomyces species of biotechnological and ecological value are a feature of Machair soil.</title>
        <authorList>
            <person name="Prole J.R."/>
            <person name="Goodfellow M."/>
            <person name="Allenby N."/>
            <person name="Ward A.C."/>
        </authorList>
    </citation>
    <scope>NUCLEOTIDE SEQUENCE</scope>
    <source>
        <strain evidence="1">MS1.AVA.4</strain>
    </source>
</reference>
<organism evidence="1 2">
    <name type="scientific">Streptomyces pratisoli</name>
    <dbReference type="NCBI Taxonomy" id="3139917"/>
    <lineage>
        <taxon>Bacteria</taxon>
        <taxon>Bacillati</taxon>
        <taxon>Actinomycetota</taxon>
        <taxon>Actinomycetes</taxon>
        <taxon>Kitasatosporales</taxon>
        <taxon>Streptomycetaceae</taxon>
        <taxon>Streptomyces</taxon>
    </lineage>
</organism>
<keyword evidence="2" id="KW-1185">Reference proteome</keyword>
<dbReference type="Proteomes" id="UP001375539">
    <property type="component" value="Unassembled WGS sequence"/>
</dbReference>
<sequence length="215" mass="22113">MTTRTARVLPLVLAAVLAAGCTSSDGDPAGGAPPAEPKSPAPTGVGPYPDPVSPTPAPARSHARIQQPKGGIPLPASVDQTDAGAVSRGGLTALMTYDTTTDDSRTEASIRTADAGWCTAAYGAQLRAATTHAGAGATWASWAQHRAYTTVSLTAADEAGRPADTPTTAYRQWIVAVTPHGRDGWKGPAEQYTAFVELVRAQAGAPWRLNSLSLQ</sequence>
<accession>A0ACC6QWQ2</accession>
<comment type="caution">
    <text evidence="1">The sequence shown here is derived from an EMBL/GenBank/DDBJ whole genome shotgun (WGS) entry which is preliminary data.</text>
</comment>
<evidence type="ECO:0000313" key="2">
    <source>
        <dbReference type="Proteomes" id="UP001375539"/>
    </source>
</evidence>
<proteinExistence type="predicted"/>
<name>A0ACC6QWQ2_9ACTN</name>
<protein>
    <submittedName>
        <fullName evidence="1">Uncharacterized protein</fullName>
    </submittedName>
</protein>
<evidence type="ECO:0000313" key="1">
    <source>
        <dbReference type="EMBL" id="MEJ8662312.1"/>
    </source>
</evidence>
<gene>
    <name evidence="1" type="ORF">WKI58_38640</name>
</gene>
<dbReference type="EMBL" id="JBBKAI010000004">
    <property type="protein sequence ID" value="MEJ8662312.1"/>
    <property type="molecule type" value="Genomic_DNA"/>
</dbReference>